<dbReference type="InterPro" id="IPR013762">
    <property type="entry name" value="Integrase-like_cat_sf"/>
</dbReference>
<proteinExistence type="predicted"/>
<feature type="domain" description="Tyr recombinase" evidence="2">
    <location>
        <begin position="55"/>
        <end position="233"/>
    </location>
</feature>
<dbReference type="InterPro" id="IPR011010">
    <property type="entry name" value="DNA_brk_join_enz"/>
</dbReference>
<protein>
    <submittedName>
        <fullName evidence="3">Tyrosine-type recombinase/integrase</fullName>
    </submittedName>
</protein>
<name>A0ABW9APA0_9BURK</name>
<accession>A0ABW9APA0</accession>
<evidence type="ECO:0000256" key="1">
    <source>
        <dbReference type="ARBA" id="ARBA00023172"/>
    </source>
</evidence>
<evidence type="ECO:0000313" key="4">
    <source>
        <dbReference type="Proteomes" id="UP001629230"/>
    </source>
</evidence>
<dbReference type="Proteomes" id="UP001629230">
    <property type="component" value="Unassembled WGS sequence"/>
</dbReference>
<gene>
    <name evidence="3" type="ORF">PQR57_13495</name>
</gene>
<dbReference type="PROSITE" id="PS51898">
    <property type="entry name" value="TYR_RECOMBINASE"/>
    <property type="match status" value="1"/>
</dbReference>
<keyword evidence="4" id="KW-1185">Reference proteome</keyword>
<dbReference type="Gene3D" id="1.10.443.10">
    <property type="entry name" value="Intergrase catalytic core"/>
    <property type="match status" value="1"/>
</dbReference>
<dbReference type="SUPFAM" id="SSF56349">
    <property type="entry name" value="DNA breaking-rejoining enzymes"/>
    <property type="match status" value="1"/>
</dbReference>
<keyword evidence="1" id="KW-0233">DNA recombination</keyword>
<organism evidence="3 4">
    <name type="scientific">Paraburkholderia dipogonis</name>
    <dbReference type="NCBI Taxonomy" id="1211383"/>
    <lineage>
        <taxon>Bacteria</taxon>
        <taxon>Pseudomonadati</taxon>
        <taxon>Pseudomonadota</taxon>
        <taxon>Betaproteobacteria</taxon>
        <taxon>Burkholderiales</taxon>
        <taxon>Burkholderiaceae</taxon>
        <taxon>Paraburkholderia</taxon>
    </lineage>
</organism>
<evidence type="ECO:0000259" key="2">
    <source>
        <dbReference type="PROSITE" id="PS51898"/>
    </source>
</evidence>
<reference evidence="3 4" key="1">
    <citation type="journal article" date="2024" name="Chem. Sci.">
        <title>Discovery of megapolipeptins by genome mining of a Burkholderiales bacteria collection.</title>
        <authorList>
            <person name="Paulo B.S."/>
            <person name="Recchia M.J.J."/>
            <person name="Lee S."/>
            <person name="Fergusson C.H."/>
            <person name="Romanowski S.B."/>
            <person name="Hernandez A."/>
            <person name="Krull N."/>
            <person name="Liu D.Y."/>
            <person name="Cavanagh H."/>
            <person name="Bos A."/>
            <person name="Gray C.A."/>
            <person name="Murphy B.T."/>
            <person name="Linington R.G."/>
            <person name="Eustaquio A.S."/>
        </authorList>
    </citation>
    <scope>NUCLEOTIDE SEQUENCE [LARGE SCALE GENOMIC DNA]</scope>
    <source>
        <strain evidence="3 4">RL17-350-BIC-A</strain>
    </source>
</reference>
<dbReference type="InterPro" id="IPR002104">
    <property type="entry name" value="Integrase_catalytic"/>
</dbReference>
<dbReference type="Pfam" id="PF00589">
    <property type="entry name" value="Phage_integrase"/>
    <property type="match status" value="1"/>
</dbReference>
<comment type="caution">
    <text evidence="3">The sequence shown here is derived from an EMBL/GenBank/DDBJ whole genome shotgun (WGS) entry which is preliminary data.</text>
</comment>
<sequence length="233" mass="26348">MDATDFFAEQRLEPNSRRRYLQLLDKVYRHLRSCGLERQDPLQLEFAKERSVEFRLPAGLDGAAQEALIRTLCDIEGWKGMRDRAMAALLLGAGLRTNELIHLPVNSLSESHKVRVEPMGLHHAHTTLVLPAGPWRKWLREWRGERVGRSIPGSLMCPATLKGTAYSPSGLFRRVSGWLDDANVESRRQGAGILRNSFARTALACGRYTPEEVQEFLGHQVLRTTVRHKATEA</sequence>
<dbReference type="EMBL" id="JAQQEZ010000007">
    <property type="protein sequence ID" value="MFM0002038.1"/>
    <property type="molecule type" value="Genomic_DNA"/>
</dbReference>
<evidence type="ECO:0000313" key="3">
    <source>
        <dbReference type="EMBL" id="MFM0002038.1"/>
    </source>
</evidence>
<dbReference type="RefSeq" id="WP_408177449.1">
    <property type="nucleotide sequence ID" value="NZ_JAQQEZ010000007.1"/>
</dbReference>